<sequence>MLIVIDGLTPAMLEATDLPALRYLLDNGTYRRAVSTFPSLTPVCLASIATGAGPDEHHIPHLVWWNRAEQRLVEYGSSFGAVRAAGLAQGIRDTMVNLNEVHLSSDVDTIYETLEDTGLTAAAINITTYRGRTQHRAVIPGLPVISGPKRLFFFSVYESDRTGAPILIPNRNQGSVDAYAASVGKWLVTRDGFDFLVYYLPDYDFASHAKGPGVAHEALGRSDAAVQALMDAAGGPDAFLDRYAVLLCSDHGQTSVTTPAKIEIPGALVTASNRAGMVYGDDPRALACALDGEPSVEAVMFLENSEVVARRNGDEDIAILDEYPDGRDRARRALLNPNAGEVIFTAADGYEFVDLGGGHHAGGGSHGSLAASDSDVPMLTVGLGEPPASILGIKETIVRHFAAGASK</sequence>
<dbReference type="PANTHER" id="PTHR10151">
    <property type="entry name" value="ECTONUCLEOTIDE PYROPHOSPHATASE/PHOSPHODIESTERASE"/>
    <property type="match status" value="1"/>
</dbReference>
<dbReference type="InterPro" id="IPR017850">
    <property type="entry name" value="Alkaline_phosphatase_core_sf"/>
</dbReference>
<dbReference type="Pfam" id="PF01663">
    <property type="entry name" value="Phosphodiest"/>
    <property type="match status" value="1"/>
</dbReference>
<protein>
    <submittedName>
        <fullName evidence="1">Unannotated protein</fullName>
    </submittedName>
</protein>
<dbReference type="AlphaFoldDB" id="A0A6J6Q6W1"/>
<reference evidence="1" key="1">
    <citation type="submission" date="2020-05" db="EMBL/GenBank/DDBJ databases">
        <authorList>
            <person name="Chiriac C."/>
            <person name="Salcher M."/>
            <person name="Ghai R."/>
            <person name="Kavagutti S V."/>
        </authorList>
    </citation>
    <scope>NUCLEOTIDE SEQUENCE</scope>
</reference>
<dbReference type="GO" id="GO:0016787">
    <property type="term" value="F:hydrolase activity"/>
    <property type="evidence" value="ECO:0007669"/>
    <property type="project" value="UniProtKB-ARBA"/>
</dbReference>
<dbReference type="InterPro" id="IPR002591">
    <property type="entry name" value="Phosphodiest/P_Trfase"/>
</dbReference>
<dbReference type="Gene3D" id="3.40.720.10">
    <property type="entry name" value="Alkaline Phosphatase, subunit A"/>
    <property type="match status" value="1"/>
</dbReference>
<gene>
    <name evidence="1" type="ORF">UFOPK2399_01764</name>
</gene>
<proteinExistence type="predicted"/>
<dbReference type="PANTHER" id="PTHR10151:SF120">
    <property type="entry name" value="BIS(5'-ADENOSYL)-TRIPHOSPHATASE"/>
    <property type="match status" value="1"/>
</dbReference>
<name>A0A6J6Q6W1_9ZZZZ</name>
<dbReference type="SUPFAM" id="SSF53649">
    <property type="entry name" value="Alkaline phosphatase-like"/>
    <property type="match status" value="1"/>
</dbReference>
<dbReference type="EMBL" id="CAEZXP010000007">
    <property type="protein sequence ID" value="CAB4707430.1"/>
    <property type="molecule type" value="Genomic_DNA"/>
</dbReference>
<accession>A0A6J6Q6W1</accession>
<organism evidence="1">
    <name type="scientific">freshwater metagenome</name>
    <dbReference type="NCBI Taxonomy" id="449393"/>
    <lineage>
        <taxon>unclassified sequences</taxon>
        <taxon>metagenomes</taxon>
        <taxon>ecological metagenomes</taxon>
    </lineage>
</organism>
<evidence type="ECO:0000313" key="1">
    <source>
        <dbReference type="EMBL" id="CAB4707430.1"/>
    </source>
</evidence>